<protein>
    <recommendedName>
        <fullName evidence="4">DUF4397 domain-containing protein</fullName>
    </recommendedName>
</protein>
<name>A0A7K1U1Q4_9BACT</name>
<keyword evidence="1" id="KW-0732">Signal</keyword>
<dbReference type="EMBL" id="WRXN01000003">
    <property type="protein sequence ID" value="MVT08268.1"/>
    <property type="molecule type" value="Genomic_DNA"/>
</dbReference>
<organism evidence="2 3">
    <name type="scientific">Chitinophaga tropicalis</name>
    <dbReference type="NCBI Taxonomy" id="2683588"/>
    <lineage>
        <taxon>Bacteria</taxon>
        <taxon>Pseudomonadati</taxon>
        <taxon>Bacteroidota</taxon>
        <taxon>Chitinophagia</taxon>
        <taxon>Chitinophagales</taxon>
        <taxon>Chitinophagaceae</taxon>
        <taxon>Chitinophaga</taxon>
    </lineage>
</organism>
<proteinExistence type="predicted"/>
<evidence type="ECO:0000313" key="2">
    <source>
        <dbReference type="EMBL" id="MVT08268.1"/>
    </source>
</evidence>
<accession>A0A7K1U1Q4</accession>
<evidence type="ECO:0000313" key="3">
    <source>
        <dbReference type="Proteomes" id="UP000461730"/>
    </source>
</evidence>
<feature type="chain" id="PRO_5029635916" description="DUF4397 domain-containing protein" evidence="1">
    <location>
        <begin position="24"/>
        <end position="122"/>
    </location>
</feature>
<evidence type="ECO:0008006" key="4">
    <source>
        <dbReference type="Google" id="ProtNLM"/>
    </source>
</evidence>
<reference evidence="2 3" key="1">
    <citation type="submission" date="2019-12" db="EMBL/GenBank/DDBJ databases">
        <title>Chitinophaga sp. strain ysch24 (GDMCC 1.1355), whole genome shotgun sequence.</title>
        <authorList>
            <person name="Zhang X."/>
        </authorList>
    </citation>
    <scope>NUCLEOTIDE SEQUENCE [LARGE SCALE GENOMIC DNA]</scope>
    <source>
        <strain evidence="3">ysch24</strain>
    </source>
</reference>
<dbReference type="Proteomes" id="UP000461730">
    <property type="component" value="Unassembled WGS sequence"/>
</dbReference>
<gene>
    <name evidence="2" type="ORF">GO493_08355</name>
</gene>
<comment type="caution">
    <text evidence="2">The sequence shown here is derived from an EMBL/GenBank/DDBJ whole genome shotgun (WGS) entry which is preliminary data.</text>
</comment>
<evidence type="ECO:0000256" key="1">
    <source>
        <dbReference type="SAM" id="SignalP"/>
    </source>
</evidence>
<dbReference type="RefSeq" id="WP_157305692.1">
    <property type="nucleotide sequence ID" value="NZ_WRXN01000003.1"/>
</dbReference>
<sequence length="122" mass="12767">MKKLFLILLCCAIAAIPVNHILAGQGVISHQKFADYDVFASNATDGQVAVYFTGNDAGLRGYVSPGTAEKFGPIPGGTYSVLISTNATGPRTFTLNGQTVTSSNGFANFTVDVTGNVYITVQ</sequence>
<keyword evidence="3" id="KW-1185">Reference proteome</keyword>
<feature type="signal peptide" evidence="1">
    <location>
        <begin position="1"/>
        <end position="23"/>
    </location>
</feature>
<dbReference type="AlphaFoldDB" id="A0A7K1U1Q4"/>